<dbReference type="PANTHER" id="PTHR47433:SF1">
    <property type="entry name" value="VACUOLAR PROTEIN SORTING-ASSOCIATED PROTEIN 17"/>
    <property type="match status" value="1"/>
</dbReference>
<proteinExistence type="predicted"/>
<dbReference type="eggNOG" id="KOG2273">
    <property type="taxonomic scope" value="Eukaryota"/>
</dbReference>
<keyword evidence="3" id="KW-1185">Reference proteome</keyword>
<dbReference type="GO" id="GO:0140318">
    <property type="term" value="F:protein transporter activity"/>
    <property type="evidence" value="ECO:0007669"/>
    <property type="project" value="EnsemblFungi"/>
</dbReference>
<evidence type="ECO:0000259" key="1">
    <source>
        <dbReference type="Pfam" id="PF00787"/>
    </source>
</evidence>
<dbReference type="InterPro" id="IPR027267">
    <property type="entry name" value="AH/BAR_dom_sf"/>
</dbReference>
<dbReference type="Gene3D" id="1.20.1270.60">
    <property type="entry name" value="Arfaptin homology (AH) domain/BAR domain"/>
    <property type="match status" value="1"/>
</dbReference>
<dbReference type="STRING" id="1408657.A0A0W4ZK38"/>
<dbReference type="OrthoDB" id="9976382at2759"/>
<dbReference type="PANTHER" id="PTHR47433">
    <property type="entry name" value="VACUOLAR PROTEIN SORTING-ASSOCIATED PROTEIN 17"/>
    <property type="match status" value="1"/>
</dbReference>
<comment type="caution">
    <text evidence="2">The sequence shown here is derived from an EMBL/GenBank/DDBJ whole genome shotgun (WGS) entry which is preliminary data.</text>
</comment>
<evidence type="ECO:0000313" key="3">
    <source>
        <dbReference type="Proteomes" id="UP000053447"/>
    </source>
</evidence>
<evidence type="ECO:0000313" key="2">
    <source>
        <dbReference type="EMBL" id="KTW28729.1"/>
    </source>
</evidence>
<dbReference type="InterPro" id="IPR001683">
    <property type="entry name" value="PX_dom"/>
</dbReference>
<dbReference type="PIRSF" id="PIRSF011791">
    <property type="entry name" value="Vps17"/>
    <property type="match status" value="1"/>
</dbReference>
<feature type="domain" description="PX" evidence="1">
    <location>
        <begin position="115"/>
        <end position="189"/>
    </location>
</feature>
<sequence>MTPKRKIFDSKINNKIIPISTGCLMYIVEKIEDKSTSKKVYGLKTAKYKTFCYNISNTTTDKDESRQNGSATVAESTKSYFCPIIKAIERSGKIPIIRFNVNTNIQGFRAPQFIDVRRTYDEFVKLGKHLSVSNPECLVPPVPPNTTSAGLALEEEAKHLHIRMQKWLDIISENPILIHDEELVYFIESHFGYSPVVQKDKPASGLKRKAIKMQGPPPDDTPELSSLRPIVKKFHQQTSESSAKLEKVIKALRNISVSEDELGLKFAAIADMEHHSGMANAFRKLGKTIQTISHSYLTQANTKAVLLIDTFSYISLDAYAVKETLTNRQILIKELLSAQASSRSKLSIITRLKSSASIKSEKVDEVLASLEETRSYEQNLNIKLTRVTTNLLQEGRQWIKRSSDSIKSALKEYTKHQIEYERRLLTILESARPDIRNIDHTGGLSRLGREFTRTKNKNDINSSQTAQGDAWSGIQRQKNHINKESDFEFLKRNEDVLDARSAFAILGTKIN</sequence>
<reference evidence="3" key="1">
    <citation type="journal article" date="2016" name="Nat. Commun.">
        <title>Genome analysis of three Pneumocystis species reveals adaptation mechanisms to life exclusively in mammalian hosts.</title>
        <authorList>
            <person name="Ma L."/>
            <person name="Chen Z."/>
            <person name="Huang D.W."/>
            <person name="Kutty G."/>
            <person name="Ishihara M."/>
            <person name="Wang H."/>
            <person name="Abouelleil A."/>
            <person name="Bishop L."/>
            <person name="Davey E."/>
            <person name="Deng R."/>
            <person name="Deng X."/>
            <person name="Fan L."/>
            <person name="Fantoni G."/>
            <person name="Fitzgerald M."/>
            <person name="Gogineni E."/>
            <person name="Goldberg J.M."/>
            <person name="Handley G."/>
            <person name="Hu X."/>
            <person name="Huber C."/>
            <person name="Jiao X."/>
            <person name="Jones K."/>
            <person name="Levin J.Z."/>
            <person name="Liu Y."/>
            <person name="Macdonald P."/>
            <person name="Melnikov A."/>
            <person name="Raley C."/>
            <person name="Sassi M."/>
            <person name="Sherman B.T."/>
            <person name="Song X."/>
            <person name="Sykes S."/>
            <person name="Tran B."/>
            <person name="Walsh L."/>
            <person name="Xia Y."/>
            <person name="Yang J."/>
            <person name="Young S."/>
            <person name="Zeng Q."/>
            <person name="Zheng X."/>
            <person name="Stephens R."/>
            <person name="Nusbaum C."/>
            <person name="Birren B.W."/>
            <person name="Azadi P."/>
            <person name="Lempicki R.A."/>
            <person name="Cuomo C.A."/>
            <person name="Kovacs J.A."/>
        </authorList>
    </citation>
    <scope>NUCLEOTIDE SEQUENCE [LARGE SCALE GENOMIC DNA]</scope>
    <source>
        <strain evidence="3">RU7</strain>
    </source>
</reference>
<name>A0A0W4ZK38_PNEJ7</name>
<dbReference type="GeneID" id="28941097"/>
<dbReference type="SUPFAM" id="SSF64268">
    <property type="entry name" value="PX domain"/>
    <property type="match status" value="1"/>
</dbReference>
<dbReference type="InterPro" id="IPR014461">
    <property type="entry name" value="Retromer_complex_Vps17"/>
</dbReference>
<organism evidence="2 3">
    <name type="scientific">Pneumocystis jirovecii (strain RU7)</name>
    <name type="common">Human pneumocystis pneumonia agent</name>
    <dbReference type="NCBI Taxonomy" id="1408657"/>
    <lineage>
        <taxon>Eukaryota</taxon>
        <taxon>Fungi</taxon>
        <taxon>Dikarya</taxon>
        <taxon>Ascomycota</taxon>
        <taxon>Taphrinomycotina</taxon>
        <taxon>Pneumocystomycetes</taxon>
        <taxon>Pneumocystaceae</taxon>
        <taxon>Pneumocystis</taxon>
    </lineage>
</organism>
<dbReference type="GO" id="GO:0032266">
    <property type="term" value="F:phosphatidylinositol-3-phosphate binding"/>
    <property type="evidence" value="ECO:0007669"/>
    <property type="project" value="EnsemblFungi"/>
</dbReference>
<accession>A0A0W4ZK38</accession>
<dbReference type="GO" id="GO:0005829">
    <property type="term" value="C:cytosol"/>
    <property type="evidence" value="ECO:0007669"/>
    <property type="project" value="GOC"/>
</dbReference>
<dbReference type="VEuPathDB" id="FungiDB:T551_02579"/>
<dbReference type="RefSeq" id="XP_018229064.1">
    <property type="nucleotide sequence ID" value="XM_018374842.1"/>
</dbReference>
<dbReference type="GO" id="GO:0032120">
    <property type="term" value="P:ascospore-type prospore membrane formation"/>
    <property type="evidence" value="ECO:0007669"/>
    <property type="project" value="EnsemblFungi"/>
</dbReference>
<dbReference type="Gene3D" id="3.30.1520.10">
    <property type="entry name" value="Phox-like domain"/>
    <property type="match status" value="1"/>
</dbReference>
<dbReference type="EMBL" id="LFWA01000011">
    <property type="protein sequence ID" value="KTW28729.1"/>
    <property type="molecule type" value="Genomic_DNA"/>
</dbReference>
<gene>
    <name evidence="2" type="ORF">T551_02579</name>
</gene>
<dbReference type="Pfam" id="PF00787">
    <property type="entry name" value="PX"/>
    <property type="match status" value="1"/>
</dbReference>
<dbReference type="Proteomes" id="UP000053447">
    <property type="component" value="Unassembled WGS sequence"/>
</dbReference>
<dbReference type="GO" id="GO:0005768">
    <property type="term" value="C:endosome"/>
    <property type="evidence" value="ECO:0007669"/>
    <property type="project" value="EnsemblFungi"/>
</dbReference>
<dbReference type="GO" id="GO:0030905">
    <property type="term" value="C:retromer, tubulation complex"/>
    <property type="evidence" value="ECO:0007669"/>
    <property type="project" value="EnsemblFungi"/>
</dbReference>
<dbReference type="InterPro" id="IPR036871">
    <property type="entry name" value="PX_dom_sf"/>
</dbReference>
<dbReference type="InterPro" id="IPR053055">
    <property type="entry name" value="VPS17"/>
</dbReference>
<dbReference type="GO" id="GO:0006886">
    <property type="term" value="P:intracellular protein transport"/>
    <property type="evidence" value="ECO:0007669"/>
    <property type="project" value="EnsemblFungi"/>
</dbReference>
<dbReference type="GO" id="GO:0042147">
    <property type="term" value="P:retrograde transport, endosome to Golgi"/>
    <property type="evidence" value="ECO:0007669"/>
    <property type="project" value="EnsemblFungi"/>
</dbReference>
<dbReference type="AlphaFoldDB" id="A0A0W4ZK38"/>
<dbReference type="GO" id="GO:0005628">
    <property type="term" value="C:prospore membrane"/>
    <property type="evidence" value="ECO:0007669"/>
    <property type="project" value="EnsemblFungi"/>
</dbReference>
<protein>
    <recommendedName>
        <fullName evidence="1">PX domain-containing protein</fullName>
    </recommendedName>
</protein>